<evidence type="ECO:0000313" key="2">
    <source>
        <dbReference type="EMBL" id="TLP67234.1"/>
    </source>
</evidence>
<sequence>MKLLNNGLHGFAIALFVISASPLWADTAPSPYETDCTMKTWAGYLAPYEQEITLKEVLPHPNGDILAYELSPIVGDFAKAYMFLFDDGICFREVISIGSYAITAMMHDGSGRLFHADHYKEDEHGTLDFFTGKPSYEAAKALALGVLN</sequence>
<accession>A0ABY2V1A5</accession>
<gene>
    <name evidence="2" type="ORF">FEE96_07765</name>
</gene>
<reference evidence="2 3" key="1">
    <citation type="submission" date="2019-05" db="EMBL/GenBank/DDBJ databases">
        <title>Draft genome sequence of Pelagicola sp. DSW4-44.</title>
        <authorList>
            <person name="Oh J."/>
        </authorList>
    </citation>
    <scope>NUCLEOTIDE SEQUENCE [LARGE SCALE GENOMIC DNA]</scope>
    <source>
        <strain evidence="2 3">DSW4-44</strain>
    </source>
</reference>
<proteinExistence type="predicted"/>
<keyword evidence="1" id="KW-0732">Signal</keyword>
<organism evidence="2 3">
    <name type="scientific">Parasedimentitalea maritima</name>
    <dbReference type="NCBI Taxonomy" id="2578117"/>
    <lineage>
        <taxon>Bacteria</taxon>
        <taxon>Pseudomonadati</taxon>
        <taxon>Pseudomonadota</taxon>
        <taxon>Alphaproteobacteria</taxon>
        <taxon>Rhodobacterales</taxon>
        <taxon>Paracoccaceae</taxon>
        <taxon>Parasedimentitalea</taxon>
    </lineage>
</organism>
<evidence type="ECO:0000256" key="1">
    <source>
        <dbReference type="SAM" id="SignalP"/>
    </source>
</evidence>
<protein>
    <submittedName>
        <fullName evidence="2">Uncharacterized protein</fullName>
    </submittedName>
</protein>
<keyword evidence="3" id="KW-1185">Reference proteome</keyword>
<dbReference type="Proteomes" id="UP000305041">
    <property type="component" value="Unassembled WGS sequence"/>
</dbReference>
<feature type="signal peptide" evidence="1">
    <location>
        <begin position="1"/>
        <end position="25"/>
    </location>
</feature>
<feature type="chain" id="PRO_5046799784" evidence="1">
    <location>
        <begin position="26"/>
        <end position="148"/>
    </location>
</feature>
<dbReference type="RefSeq" id="WP_138162448.1">
    <property type="nucleotide sequence ID" value="NZ_VAUA01000003.1"/>
</dbReference>
<comment type="caution">
    <text evidence="2">The sequence shown here is derived from an EMBL/GenBank/DDBJ whole genome shotgun (WGS) entry which is preliminary data.</text>
</comment>
<name>A0ABY2V1A5_9RHOB</name>
<evidence type="ECO:0000313" key="3">
    <source>
        <dbReference type="Proteomes" id="UP000305041"/>
    </source>
</evidence>
<dbReference type="EMBL" id="VAUA01000003">
    <property type="protein sequence ID" value="TLP67234.1"/>
    <property type="molecule type" value="Genomic_DNA"/>
</dbReference>